<name>A0A8H7U8H6_9FUNG</name>
<dbReference type="OrthoDB" id="9996464at2759"/>
<dbReference type="EMBL" id="JAEPRA010000014">
    <property type="protein sequence ID" value="KAG2175956.1"/>
    <property type="molecule type" value="Genomic_DNA"/>
</dbReference>
<dbReference type="NCBIfam" id="NF041646">
    <property type="entry name" value="VC0807_fam"/>
    <property type="match status" value="1"/>
</dbReference>
<reference evidence="3" key="1">
    <citation type="submission" date="2020-12" db="EMBL/GenBank/DDBJ databases">
        <title>Metabolic potential, ecology and presence of endohyphal bacteria is reflected in genomic diversity of Mucoromycotina.</title>
        <authorList>
            <person name="Muszewska A."/>
            <person name="Okrasinska A."/>
            <person name="Steczkiewicz K."/>
            <person name="Drgas O."/>
            <person name="Orlowska M."/>
            <person name="Perlinska-Lenart U."/>
            <person name="Aleksandrzak-Piekarczyk T."/>
            <person name="Szatraj K."/>
            <person name="Zielenkiewicz U."/>
            <person name="Pilsyk S."/>
            <person name="Malc E."/>
            <person name="Mieczkowski P."/>
            <person name="Kruszewska J.S."/>
            <person name="Biernat P."/>
            <person name="Pawlowska J."/>
        </authorList>
    </citation>
    <scope>NUCLEOTIDE SEQUENCE</scope>
    <source>
        <strain evidence="3">WA0000051536</strain>
    </source>
</reference>
<gene>
    <name evidence="3" type="ORF">INT44_000434</name>
</gene>
<feature type="transmembrane region" description="Helical" evidence="2">
    <location>
        <begin position="119"/>
        <end position="136"/>
    </location>
</feature>
<keyword evidence="4" id="KW-1185">Reference proteome</keyword>
<dbReference type="Proteomes" id="UP000612746">
    <property type="component" value="Unassembled WGS sequence"/>
</dbReference>
<protein>
    <submittedName>
        <fullName evidence="3">Uncharacterized protein</fullName>
    </submittedName>
</protein>
<feature type="region of interest" description="Disordered" evidence="1">
    <location>
        <begin position="1"/>
        <end position="32"/>
    </location>
</feature>
<organism evidence="3 4">
    <name type="scientific">Umbelopsis vinacea</name>
    <dbReference type="NCBI Taxonomy" id="44442"/>
    <lineage>
        <taxon>Eukaryota</taxon>
        <taxon>Fungi</taxon>
        <taxon>Fungi incertae sedis</taxon>
        <taxon>Mucoromycota</taxon>
        <taxon>Mucoromycotina</taxon>
        <taxon>Umbelopsidomycetes</taxon>
        <taxon>Umbelopsidales</taxon>
        <taxon>Umbelopsidaceae</taxon>
        <taxon>Umbelopsis</taxon>
    </lineage>
</organism>
<comment type="caution">
    <text evidence="3">The sequence shown here is derived from an EMBL/GenBank/DDBJ whole genome shotgun (WGS) entry which is preliminary data.</text>
</comment>
<evidence type="ECO:0000256" key="2">
    <source>
        <dbReference type="SAM" id="Phobius"/>
    </source>
</evidence>
<keyword evidence="2" id="KW-1133">Transmembrane helix</keyword>
<evidence type="ECO:0000313" key="4">
    <source>
        <dbReference type="Proteomes" id="UP000612746"/>
    </source>
</evidence>
<evidence type="ECO:0000313" key="3">
    <source>
        <dbReference type="EMBL" id="KAG2175956.1"/>
    </source>
</evidence>
<evidence type="ECO:0000256" key="1">
    <source>
        <dbReference type="SAM" id="MobiDB-lite"/>
    </source>
</evidence>
<keyword evidence="2" id="KW-0472">Membrane</keyword>
<feature type="transmembrane region" description="Helical" evidence="2">
    <location>
        <begin position="223"/>
        <end position="243"/>
    </location>
</feature>
<feature type="transmembrane region" description="Helical" evidence="2">
    <location>
        <begin position="249"/>
        <end position="271"/>
    </location>
</feature>
<sequence>MFAYDAYKKHKERKEGANPGAGDFRKLSTDSDRTPLGIDMDPKGLERKPTFLEVKDKKAARKQLFVLIFSLIVDVALPIALYYILKSHVSIIAALLISSAPPAISVVVKAIIFKRVDPLGIIIIFGFAISAIISVVNGEPRVLLLRESVVTSATGALFLLSLIPFKIGRFQNRPLNYGVTAQMLAVTPPIQYFRYGEMIEKTRAEFCWEFSPIFRKSMRIGTLLWGLALELEFGAKLIMYFSSITIDQFVLYGNIAMGVILGSMTIFTVFYSRHTRKQVGLQMEDIKRQLNNDAHEYQAEHAPYGPELSSV</sequence>
<keyword evidence="2" id="KW-0812">Transmembrane</keyword>
<feature type="transmembrane region" description="Helical" evidence="2">
    <location>
        <begin position="148"/>
        <end position="165"/>
    </location>
</feature>
<proteinExistence type="predicted"/>
<accession>A0A8H7U8H6</accession>
<feature type="transmembrane region" description="Helical" evidence="2">
    <location>
        <begin position="91"/>
        <end position="112"/>
    </location>
</feature>
<feature type="transmembrane region" description="Helical" evidence="2">
    <location>
        <begin position="64"/>
        <end position="85"/>
    </location>
</feature>
<feature type="compositionally biased region" description="Basic and acidic residues" evidence="1">
    <location>
        <begin position="23"/>
        <end position="32"/>
    </location>
</feature>
<dbReference type="AlphaFoldDB" id="A0A8H7U8H6"/>